<gene>
    <name evidence="2" type="ORF">SAMN04488528_100395</name>
</gene>
<name>A0A1I0VX30_9CLOT</name>
<evidence type="ECO:0000259" key="1">
    <source>
        <dbReference type="Pfam" id="PF00534"/>
    </source>
</evidence>
<organism evidence="2 3">
    <name type="scientific">Clostridium frigidicarnis</name>
    <dbReference type="NCBI Taxonomy" id="84698"/>
    <lineage>
        <taxon>Bacteria</taxon>
        <taxon>Bacillati</taxon>
        <taxon>Bacillota</taxon>
        <taxon>Clostridia</taxon>
        <taxon>Eubacteriales</taxon>
        <taxon>Clostridiaceae</taxon>
        <taxon>Clostridium</taxon>
    </lineage>
</organism>
<evidence type="ECO:0000313" key="3">
    <source>
        <dbReference type="Proteomes" id="UP000198619"/>
    </source>
</evidence>
<keyword evidence="3" id="KW-1185">Reference proteome</keyword>
<sequence>MKVLHITTNVFKQSACYRLHKALLKNEVDSKILVVEKFHDLKQVIPYVDSFSNKVKWKIRKKLDDREKSKFDIQTVFSLGHRGVNIENNPLVKEADVIHLHWINDSFVSIQSIKNISQMGKPIVWTCHDSWPFTGGCHVRYGCDKFTNSCEDCPLVNHKGKVYAKELLKDKYKLFKDIPMKLIGPGQWTVDCIKESRVFKGKEAFKISNTLDLNTFAPMNKDIAKEKLNLPEGKIILTFGAVNGTKVKYKGYEYLLEALKSLLKENPSLKDKIHCVVFGSDYDENIDKLNITSTFTGYISEEEELALIYNGTDLFLVPSIEDSLNSTVMESLSSETPVVAFRTGGIPELIRHKENGYLAEFKNSEDFKNGIKYCLTNNRDNILGKQGRKHVEENFNMKLIAEKHIQVYNN</sequence>
<accession>A0A1I0VX30</accession>
<dbReference type="GO" id="GO:0016757">
    <property type="term" value="F:glycosyltransferase activity"/>
    <property type="evidence" value="ECO:0007669"/>
    <property type="project" value="InterPro"/>
</dbReference>
<feature type="domain" description="Glycosyl transferase family 1" evidence="1">
    <location>
        <begin position="222"/>
        <end position="389"/>
    </location>
</feature>
<evidence type="ECO:0000313" key="2">
    <source>
        <dbReference type="EMBL" id="SFA80892.1"/>
    </source>
</evidence>
<dbReference type="SUPFAM" id="SSF53756">
    <property type="entry name" value="UDP-Glycosyltransferase/glycogen phosphorylase"/>
    <property type="match status" value="1"/>
</dbReference>
<reference evidence="2 3" key="1">
    <citation type="submission" date="2016-10" db="EMBL/GenBank/DDBJ databases">
        <authorList>
            <person name="de Groot N.N."/>
        </authorList>
    </citation>
    <scope>NUCLEOTIDE SEQUENCE [LARGE SCALE GENOMIC DNA]</scope>
    <source>
        <strain evidence="2 3">DSM 12271</strain>
    </source>
</reference>
<dbReference type="PANTHER" id="PTHR12526">
    <property type="entry name" value="GLYCOSYLTRANSFERASE"/>
    <property type="match status" value="1"/>
</dbReference>
<dbReference type="Pfam" id="PF00534">
    <property type="entry name" value="Glycos_transf_1"/>
    <property type="match status" value="1"/>
</dbReference>
<keyword evidence="2" id="KW-0808">Transferase</keyword>
<dbReference type="OrthoDB" id="9768685at2"/>
<proteinExistence type="predicted"/>
<dbReference type="Gene3D" id="3.40.50.2000">
    <property type="entry name" value="Glycogen Phosphorylase B"/>
    <property type="match status" value="2"/>
</dbReference>
<dbReference type="Proteomes" id="UP000198619">
    <property type="component" value="Unassembled WGS sequence"/>
</dbReference>
<dbReference type="PANTHER" id="PTHR12526:SF637">
    <property type="entry name" value="GLYCOSYLTRANSFERASE EPSF-RELATED"/>
    <property type="match status" value="1"/>
</dbReference>
<dbReference type="EMBL" id="FOKI01000003">
    <property type="protein sequence ID" value="SFA80892.1"/>
    <property type="molecule type" value="Genomic_DNA"/>
</dbReference>
<dbReference type="STRING" id="84698.SAMN04488528_100395"/>
<dbReference type="InterPro" id="IPR001296">
    <property type="entry name" value="Glyco_trans_1"/>
</dbReference>
<dbReference type="AlphaFoldDB" id="A0A1I0VX30"/>
<dbReference type="RefSeq" id="WP_090038636.1">
    <property type="nucleotide sequence ID" value="NZ_FOKI01000003.1"/>
</dbReference>
<protein>
    <submittedName>
        <fullName evidence="2">Glycosyltransferase involved in cell wall bisynthesis</fullName>
    </submittedName>
</protein>